<accession>A0A5F2ETH0</accession>
<evidence type="ECO:0000313" key="2">
    <source>
        <dbReference type="EMBL" id="AWB92078.1"/>
    </source>
</evidence>
<keyword evidence="3" id="KW-1185">Reference proteome</keyword>
<sequence>MALRRRKKQSDEAQDEQVTEVQPVEGVRHLGPWDSSERSPGDDPAYVDLGALQVKVRLGLNLEMPVDESDEIGSVVFVTDDSALELRAFAANKSGGLWDEVRDDLILEVERLNGQCEQVDGPFGPELHVRVPVQVEGEEGFQPSRIIGIEGPRWLLRATFLGDAGLNPKDDGLLMDALRDVIVVRGSEPKLLREALLLTPPSSDTVVLDDE</sequence>
<dbReference type="Proteomes" id="UP000244384">
    <property type="component" value="Chromosome"/>
</dbReference>
<evidence type="ECO:0000313" key="3">
    <source>
        <dbReference type="Proteomes" id="UP000244384"/>
    </source>
</evidence>
<evidence type="ECO:0000256" key="1">
    <source>
        <dbReference type="SAM" id="MobiDB-lite"/>
    </source>
</evidence>
<reference evidence="3" key="1">
    <citation type="submission" date="2018-01" db="EMBL/GenBank/DDBJ databases">
        <authorList>
            <person name="Li J."/>
        </authorList>
    </citation>
    <scope>NUCLEOTIDE SEQUENCE [LARGE SCALE GENOMIC DNA]</scope>
    <source>
        <strain evidence="3">592</strain>
    </source>
</reference>
<gene>
    <name evidence="2" type="ORF">C3E78_07630</name>
</gene>
<dbReference type="OrthoDB" id="8480367at2"/>
<dbReference type="AlphaFoldDB" id="A0A2S0WL53"/>
<dbReference type="RefSeq" id="WP_108577723.1">
    <property type="nucleotide sequence ID" value="NZ_CP026952.1"/>
</dbReference>
<dbReference type="Pfam" id="PF12502">
    <property type="entry name" value="DUF3710"/>
    <property type="match status" value="1"/>
</dbReference>
<dbReference type="InterPro" id="IPR022183">
    <property type="entry name" value="DUF3710"/>
</dbReference>
<organism evidence="2 3">
    <name type="scientific">Aeromicrobium chenweiae</name>
    <dbReference type="NCBI Taxonomy" id="2079793"/>
    <lineage>
        <taxon>Bacteria</taxon>
        <taxon>Bacillati</taxon>
        <taxon>Actinomycetota</taxon>
        <taxon>Actinomycetes</taxon>
        <taxon>Propionibacteriales</taxon>
        <taxon>Nocardioidaceae</taxon>
        <taxon>Aeromicrobium</taxon>
    </lineage>
</organism>
<protein>
    <submittedName>
        <fullName evidence="2">DUF3710 domain-containing protein</fullName>
    </submittedName>
</protein>
<name>A0A2S0WL53_9ACTN</name>
<dbReference type="EMBL" id="CP026952">
    <property type="protein sequence ID" value="AWB92078.1"/>
    <property type="molecule type" value="Genomic_DNA"/>
</dbReference>
<proteinExistence type="predicted"/>
<feature type="region of interest" description="Disordered" evidence="1">
    <location>
        <begin position="1"/>
        <end position="45"/>
    </location>
</feature>
<dbReference type="KEGG" id="aez:C3E78_07630"/>
<accession>A0A2S0WL53</accession>